<sequence length="42" mass="5126">MLMNLQSLDIQSYYINIHQFIKIKEVVFGMFFFSRQSYTTRS</sequence>
<organism evidence="1 2">
    <name type="scientific">Hoylesella marshii DSM 16973 = JCM 13450</name>
    <dbReference type="NCBI Taxonomy" id="862515"/>
    <lineage>
        <taxon>Bacteria</taxon>
        <taxon>Pseudomonadati</taxon>
        <taxon>Bacteroidota</taxon>
        <taxon>Bacteroidia</taxon>
        <taxon>Bacteroidales</taxon>
        <taxon>Prevotellaceae</taxon>
        <taxon>Hoylesella</taxon>
    </lineage>
</organism>
<dbReference type="HOGENOM" id="CLU_3255810_0_0_10"/>
<dbReference type="AlphaFoldDB" id="E0NRX1"/>
<protein>
    <submittedName>
        <fullName evidence="1">Uncharacterized protein</fullName>
    </submittedName>
</protein>
<evidence type="ECO:0000313" key="1">
    <source>
        <dbReference type="EMBL" id="EFM02155.1"/>
    </source>
</evidence>
<name>E0NRX1_9BACT</name>
<keyword evidence="2" id="KW-1185">Reference proteome</keyword>
<dbReference type="STRING" id="862515.HMPREF0658_0922"/>
<dbReference type="Proteomes" id="UP000004394">
    <property type="component" value="Unassembled WGS sequence"/>
</dbReference>
<dbReference type="EMBL" id="AEEI01000028">
    <property type="protein sequence ID" value="EFM02155.1"/>
    <property type="molecule type" value="Genomic_DNA"/>
</dbReference>
<gene>
    <name evidence="1" type="ORF">HMPREF0658_0922</name>
</gene>
<proteinExistence type="predicted"/>
<comment type="caution">
    <text evidence="1">The sequence shown here is derived from an EMBL/GenBank/DDBJ whole genome shotgun (WGS) entry which is preliminary data.</text>
</comment>
<evidence type="ECO:0000313" key="2">
    <source>
        <dbReference type="Proteomes" id="UP000004394"/>
    </source>
</evidence>
<accession>E0NRX1</accession>
<reference evidence="1" key="1">
    <citation type="submission" date="2010-07" db="EMBL/GenBank/DDBJ databases">
        <authorList>
            <person name="Muzny D."/>
            <person name="Qin X."/>
            <person name="Deng J."/>
            <person name="Jiang H."/>
            <person name="Liu Y."/>
            <person name="Qu J."/>
            <person name="Song X.-Z."/>
            <person name="Zhang L."/>
            <person name="Thornton R."/>
            <person name="Coyle M."/>
            <person name="Francisco L."/>
            <person name="Jackson L."/>
            <person name="Javaid M."/>
            <person name="Korchina V."/>
            <person name="Kovar C."/>
            <person name="Mata R."/>
            <person name="Mathew T."/>
            <person name="Ngo R."/>
            <person name="Nguyen L."/>
            <person name="Nguyen N."/>
            <person name="Okwuonu G."/>
            <person name="Ongeri F."/>
            <person name="Pham C."/>
            <person name="Simmons D."/>
            <person name="Wilczek-Boney K."/>
            <person name="Hale W."/>
            <person name="Jakkamsetti A."/>
            <person name="Pham P."/>
            <person name="Ruth R."/>
            <person name="San Lucas F."/>
            <person name="Warren J."/>
            <person name="Zhang J."/>
            <person name="Zhao Z."/>
            <person name="Zhou C."/>
            <person name="Zhu D."/>
            <person name="Lee S."/>
            <person name="Bess C."/>
            <person name="Blankenburg K."/>
            <person name="Forbes L."/>
            <person name="Fu Q."/>
            <person name="Gubbala S."/>
            <person name="Hirani K."/>
            <person name="Jayaseelan J.C."/>
            <person name="Lara F."/>
            <person name="Munidasa M."/>
            <person name="Palculict T."/>
            <person name="Patil S."/>
            <person name="Pu L.-L."/>
            <person name="Saada N."/>
            <person name="Tang L."/>
            <person name="Weissenberger G."/>
            <person name="Zhu Y."/>
            <person name="Hemphill L."/>
            <person name="Shang Y."/>
            <person name="Youmans B."/>
            <person name="Ayvaz T."/>
            <person name="Ross M."/>
            <person name="Santibanez J."/>
            <person name="Aqrawi P."/>
            <person name="Gross S."/>
            <person name="Joshi V."/>
            <person name="Fowler G."/>
            <person name="Nazareth L."/>
            <person name="Reid J."/>
            <person name="Worley K."/>
            <person name="Petrosino J."/>
            <person name="Highlander S."/>
            <person name="Gibbs R."/>
        </authorList>
    </citation>
    <scope>NUCLEOTIDE SEQUENCE [LARGE SCALE GENOMIC DNA]</scope>
    <source>
        <strain evidence="1">DSM 16973</strain>
    </source>
</reference>
<dbReference type="BioCyc" id="PMAR862515-HMP:GMOO-937-MONOMER"/>